<reference evidence="2 3" key="1">
    <citation type="submission" date="2020-01" db="EMBL/GenBank/DDBJ databases">
        <authorList>
            <consortium name="DOE Joint Genome Institute"/>
            <person name="Haridas S."/>
            <person name="Albert R."/>
            <person name="Binder M."/>
            <person name="Bloem J."/>
            <person name="Labutti K."/>
            <person name="Salamov A."/>
            <person name="Andreopoulos B."/>
            <person name="Baker S.E."/>
            <person name="Barry K."/>
            <person name="Bills G."/>
            <person name="Bluhm B.H."/>
            <person name="Cannon C."/>
            <person name="Castanera R."/>
            <person name="Culley D.E."/>
            <person name="Daum C."/>
            <person name="Ezra D."/>
            <person name="Gonzalez J.B."/>
            <person name="Henrissat B."/>
            <person name="Kuo A."/>
            <person name="Liang C."/>
            <person name="Lipzen A."/>
            <person name="Lutzoni F."/>
            <person name="Magnuson J."/>
            <person name="Mondo S."/>
            <person name="Nolan M."/>
            <person name="Ohm R."/>
            <person name="Pangilinan J."/>
            <person name="Park H.-J.H."/>
            <person name="Ramirez L."/>
            <person name="Alfaro M."/>
            <person name="Sun H."/>
            <person name="Tritt A."/>
            <person name="Yoshinaga Y."/>
            <person name="Zwiers L.-H.L."/>
            <person name="Turgeon B.G."/>
            <person name="Goodwin S.B."/>
            <person name="Spatafora J.W."/>
            <person name="Crous P.W."/>
            <person name="Grigoriev I.V."/>
        </authorList>
    </citation>
    <scope>NUCLEOTIDE SEQUENCE [LARGE SCALE GENOMIC DNA]</scope>
    <source>
        <strain evidence="2 3">CBS 611.86</strain>
    </source>
</reference>
<dbReference type="CDD" id="cd14688">
    <property type="entry name" value="bZIP_YAP"/>
    <property type="match status" value="1"/>
</dbReference>
<organism evidence="2 3">
    <name type="scientific">Massariosphaeria phaeospora</name>
    <dbReference type="NCBI Taxonomy" id="100035"/>
    <lineage>
        <taxon>Eukaryota</taxon>
        <taxon>Fungi</taxon>
        <taxon>Dikarya</taxon>
        <taxon>Ascomycota</taxon>
        <taxon>Pezizomycotina</taxon>
        <taxon>Dothideomycetes</taxon>
        <taxon>Pleosporomycetidae</taxon>
        <taxon>Pleosporales</taxon>
        <taxon>Pleosporales incertae sedis</taxon>
        <taxon>Massariosphaeria</taxon>
    </lineage>
</organism>
<sequence length="330" mass="36434">MAATRRRKTKTPEEVPGAGDPERKRVLNILAQRRYRQRQKEKIAALEAQAQAKSQDSLQPVGQDEDVQVLDFFPELSTTTSSVCWPYGPIEEVVRSSDDFGFPEMVVGQGSLDMSLFEDLYGCHLPSANSLASGPQSSPSSALPPTLDFPLSSDAQLQVPILNVIRAFSSIAAALNIMGVVGDPNHLHVLPPTLATNLPWNLQPTPAQLTIPHHPMLDALPWPLVREKLICILSLPSMFRPPVAQDDEPCGTGQANAIQRLMHDLDDPQGGARVYGNAVGWDSCSELVEDAWEMGQCFYRNWWFCIDPNAMATSNRRRRERGVCALRLKG</sequence>
<dbReference type="Pfam" id="PF11905">
    <property type="entry name" value="DUF3425"/>
    <property type="match status" value="1"/>
</dbReference>
<dbReference type="AlphaFoldDB" id="A0A7C8HYH9"/>
<dbReference type="SUPFAM" id="SSF57959">
    <property type="entry name" value="Leucine zipper domain"/>
    <property type="match status" value="1"/>
</dbReference>
<proteinExistence type="predicted"/>
<comment type="caution">
    <text evidence="2">The sequence shown here is derived from an EMBL/GenBank/DDBJ whole genome shotgun (WGS) entry which is preliminary data.</text>
</comment>
<dbReference type="PANTHER" id="PTHR38116:SF9">
    <property type="entry name" value="BZIP DOMAIN-CONTAINING PROTEIN"/>
    <property type="match status" value="1"/>
</dbReference>
<dbReference type="GO" id="GO:0003700">
    <property type="term" value="F:DNA-binding transcription factor activity"/>
    <property type="evidence" value="ECO:0007669"/>
    <property type="project" value="InterPro"/>
</dbReference>
<dbReference type="InterPro" id="IPR046347">
    <property type="entry name" value="bZIP_sf"/>
</dbReference>
<dbReference type="OrthoDB" id="5973539at2759"/>
<evidence type="ECO:0000256" key="1">
    <source>
        <dbReference type="SAM" id="MobiDB-lite"/>
    </source>
</evidence>
<dbReference type="PANTHER" id="PTHR38116">
    <property type="entry name" value="CHROMOSOME 7, WHOLE GENOME SHOTGUN SEQUENCE"/>
    <property type="match status" value="1"/>
</dbReference>
<feature type="region of interest" description="Disordered" evidence="1">
    <location>
        <begin position="1"/>
        <end position="23"/>
    </location>
</feature>
<dbReference type="Proteomes" id="UP000481861">
    <property type="component" value="Unassembled WGS sequence"/>
</dbReference>
<evidence type="ECO:0000313" key="3">
    <source>
        <dbReference type="Proteomes" id="UP000481861"/>
    </source>
</evidence>
<keyword evidence="3" id="KW-1185">Reference proteome</keyword>
<gene>
    <name evidence="2" type="ORF">BDV95DRAFT_613142</name>
</gene>
<evidence type="ECO:0008006" key="4">
    <source>
        <dbReference type="Google" id="ProtNLM"/>
    </source>
</evidence>
<accession>A0A7C8HYH9</accession>
<protein>
    <recommendedName>
        <fullName evidence="4">BZIP domain-containing protein</fullName>
    </recommendedName>
</protein>
<dbReference type="InterPro" id="IPR021833">
    <property type="entry name" value="DUF3425"/>
</dbReference>
<dbReference type="EMBL" id="JAADJZ010000038">
    <property type="protein sequence ID" value="KAF2864994.1"/>
    <property type="molecule type" value="Genomic_DNA"/>
</dbReference>
<evidence type="ECO:0000313" key="2">
    <source>
        <dbReference type="EMBL" id="KAF2864994.1"/>
    </source>
</evidence>
<name>A0A7C8HYH9_9PLEO</name>